<name>A0A1D1XTZ8_9ARAE</name>
<proteinExistence type="predicted"/>
<reference evidence="2" key="1">
    <citation type="submission" date="2015-07" db="EMBL/GenBank/DDBJ databases">
        <title>Transcriptome Assembly of Anthurium amnicola.</title>
        <authorList>
            <person name="Suzuki J."/>
        </authorList>
    </citation>
    <scope>NUCLEOTIDE SEQUENCE</scope>
</reference>
<sequence>KHQLDNVILNVMILLSSLNLTSIPIPSTISPESFCSSFLHRAAGGDGGLGGSVRGSRVVHPANTRAAIPSPWPHPVRRVWQLPDQRCLHPRPLSNLLWPHRHLARGPPHPHVLWQAVSFAPSNSSGAAHHCSLCCNLFLLFVSPNFSCCAE</sequence>
<protein>
    <submittedName>
        <fullName evidence="2">DNA mismatch repair protein MutS</fullName>
    </submittedName>
</protein>
<organism evidence="2">
    <name type="scientific">Anthurium amnicola</name>
    <dbReference type="NCBI Taxonomy" id="1678845"/>
    <lineage>
        <taxon>Eukaryota</taxon>
        <taxon>Viridiplantae</taxon>
        <taxon>Streptophyta</taxon>
        <taxon>Embryophyta</taxon>
        <taxon>Tracheophyta</taxon>
        <taxon>Spermatophyta</taxon>
        <taxon>Magnoliopsida</taxon>
        <taxon>Liliopsida</taxon>
        <taxon>Araceae</taxon>
        <taxon>Pothoideae</taxon>
        <taxon>Potheae</taxon>
        <taxon>Anthurium</taxon>
    </lineage>
</organism>
<evidence type="ECO:0000256" key="1">
    <source>
        <dbReference type="SAM" id="Phobius"/>
    </source>
</evidence>
<gene>
    <name evidence="2" type="primary">mutS_35</name>
    <name evidence="2" type="ORF">g.38793</name>
</gene>
<dbReference type="AlphaFoldDB" id="A0A1D1XTZ8"/>
<feature type="transmembrane region" description="Helical" evidence="1">
    <location>
        <begin position="7"/>
        <end position="25"/>
    </location>
</feature>
<keyword evidence="1" id="KW-1133">Transmembrane helix</keyword>
<feature type="non-terminal residue" evidence="2">
    <location>
        <position position="1"/>
    </location>
</feature>
<keyword evidence="1" id="KW-0812">Transmembrane</keyword>
<accession>A0A1D1XTZ8</accession>
<dbReference type="EMBL" id="GDJX01022080">
    <property type="protein sequence ID" value="JAT45856.1"/>
    <property type="molecule type" value="Transcribed_RNA"/>
</dbReference>
<evidence type="ECO:0000313" key="2">
    <source>
        <dbReference type="EMBL" id="JAT45856.1"/>
    </source>
</evidence>
<keyword evidence="1" id="KW-0472">Membrane</keyword>